<dbReference type="GO" id="GO:0034045">
    <property type="term" value="C:phagophore assembly site membrane"/>
    <property type="evidence" value="ECO:0007669"/>
    <property type="project" value="UniProtKB-SubCell"/>
</dbReference>
<evidence type="ECO:0000256" key="3">
    <source>
        <dbReference type="ARBA" id="ARBA00022741"/>
    </source>
</evidence>
<dbReference type="InterPro" id="IPR017441">
    <property type="entry name" value="Protein_kinase_ATP_BS"/>
</dbReference>
<dbReference type="FunFam" id="3.30.200.20:FF:000470">
    <property type="entry name" value="Serine/threonine-protein kinase RAD53"/>
    <property type="match status" value="1"/>
</dbReference>
<evidence type="ECO:0000256" key="1">
    <source>
        <dbReference type="ARBA" id="ARBA00004623"/>
    </source>
</evidence>
<comment type="caution">
    <text evidence="11">The sequence shown here is derived from an EMBL/GenBank/DDBJ whole genome shotgun (WGS) entry which is preliminary data.</text>
</comment>
<feature type="non-terminal residue" evidence="11">
    <location>
        <position position="1213"/>
    </location>
</feature>
<dbReference type="GO" id="GO:0004674">
    <property type="term" value="F:protein serine/threonine kinase activity"/>
    <property type="evidence" value="ECO:0007669"/>
    <property type="project" value="InterPro"/>
</dbReference>
<dbReference type="InterPro" id="IPR045269">
    <property type="entry name" value="Atg1-like"/>
</dbReference>
<dbReference type="InterPro" id="IPR000253">
    <property type="entry name" value="FHA_dom"/>
</dbReference>
<dbReference type="GO" id="GO:0006914">
    <property type="term" value="P:autophagy"/>
    <property type="evidence" value="ECO:0007669"/>
    <property type="project" value="UniProtKB-KW"/>
</dbReference>
<dbReference type="EMBL" id="NCSJ02000110">
    <property type="protein sequence ID" value="RFU30040.1"/>
    <property type="molecule type" value="Genomic_DNA"/>
</dbReference>
<keyword evidence="5" id="KW-0072">Autophagy</keyword>
<feature type="compositionally biased region" description="Basic and acidic residues" evidence="8">
    <location>
        <begin position="919"/>
        <end position="934"/>
    </location>
</feature>
<proteinExistence type="inferred from homology"/>
<evidence type="ECO:0000256" key="2">
    <source>
        <dbReference type="ARBA" id="ARBA00005575"/>
    </source>
</evidence>
<dbReference type="Gene3D" id="1.10.510.10">
    <property type="entry name" value="Transferase(Phosphotransferase) domain 1"/>
    <property type="match status" value="1"/>
</dbReference>
<comment type="subcellular location">
    <subcellularLocation>
        <location evidence="1">Preautophagosomal structure membrane</location>
        <topology evidence="1">Peripheral membrane protein</topology>
    </subcellularLocation>
</comment>
<dbReference type="InterPro" id="IPR008271">
    <property type="entry name" value="Ser/Thr_kinase_AS"/>
</dbReference>
<evidence type="ECO:0000256" key="4">
    <source>
        <dbReference type="ARBA" id="ARBA00022840"/>
    </source>
</evidence>
<dbReference type="PANTHER" id="PTHR24348">
    <property type="entry name" value="SERINE/THREONINE-PROTEIN KINASE UNC-51-RELATED"/>
    <property type="match status" value="1"/>
</dbReference>
<dbReference type="InterPro" id="IPR008984">
    <property type="entry name" value="SMAD_FHA_dom_sf"/>
</dbReference>
<dbReference type="SUPFAM" id="SSF56112">
    <property type="entry name" value="Protein kinase-like (PK-like)"/>
    <property type="match status" value="1"/>
</dbReference>
<name>A0A3E2H9I5_SCYLI</name>
<dbReference type="InterPro" id="IPR011009">
    <property type="entry name" value="Kinase-like_dom_sf"/>
</dbReference>
<evidence type="ECO:0000259" key="10">
    <source>
        <dbReference type="PROSITE" id="PS50011"/>
    </source>
</evidence>
<evidence type="ECO:0000313" key="12">
    <source>
        <dbReference type="Proteomes" id="UP000258309"/>
    </source>
</evidence>
<feature type="region of interest" description="Disordered" evidence="8">
    <location>
        <begin position="1173"/>
        <end position="1213"/>
    </location>
</feature>
<feature type="compositionally biased region" description="Polar residues" evidence="8">
    <location>
        <begin position="723"/>
        <end position="739"/>
    </location>
</feature>
<dbReference type="SUPFAM" id="SSF49879">
    <property type="entry name" value="SMAD/FHA domain"/>
    <property type="match status" value="1"/>
</dbReference>
<keyword evidence="3 7" id="KW-0547">Nucleotide-binding</keyword>
<feature type="domain" description="Protein kinase" evidence="10">
    <location>
        <begin position="276"/>
        <end position="560"/>
    </location>
</feature>
<comment type="similarity">
    <text evidence="2">Belongs to the protein kinase superfamily. CAMK Ser/Thr protein kinase family. CHEK2 subfamily.</text>
</comment>
<feature type="region of interest" description="Disordered" evidence="8">
    <location>
        <begin position="1"/>
        <end position="20"/>
    </location>
</feature>
<evidence type="ECO:0000256" key="7">
    <source>
        <dbReference type="PROSITE-ProRule" id="PRU10141"/>
    </source>
</evidence>
<dbReference type="STRING" id="5539.A0A3E2H9I5"/>
<evidence type="ECO:0000313" key="11">
    <source>
        <dbReference type="EMBL" id="RFU30040.1"/>
    </source>
</evidence>
<accession>A0A3E2H9I5</accession>
<evidence type="ECO:0000256" key="5">
    <source>
        <dbReference type="ARBA" id="ARBA00023006"/>
    </source>
</evidence>
<feature type="compositionally biased region" description="Polar residues" evidence="8">
    <location>
        <begin position="940"/>
        <end position="959"/>
    </location>
</feature>
<dbReference type="PROSITE" id="PS50006">
    <property type="entry name" value="FHA_DOMAIN"/>
    <property type="match status" value="1"/>
</dbReference>
<evidence type="ECO:0000256" key="6">
    <source>
        <dbReference type="ARBA" id="ARBA00030237"/>
    </source>
</evidence>
<dbReference type="Pfam" id="PF00069">
    <property type="entry name" value="Pkinase"/>
    <property type="match status" value="1"/>
</dbReference>
<dbReference type="SMART" id="SM00240">
    <property type="entry name" value="FHA"/>
    <property type="match status" value="1"/>
</dbReference>
<dbReference type="Proteomes" id="UP000258309">
    <property type="component" value="Unassembled WGS sequence"/>
</dbReference>
<dbReference type="PROSITE" id="PS50011">
    <property type="entry name" value="PROTEIN_KINASE_DOM"/>
    <property type="match status" value="1"/>
</dbReference>
<feature type="binding site" evidence="7">
    <location>
        <position position="305"/>
    </location>
    <ligand>
        <name>ATP</name>
        <dbReference type="ChEBI" id="CHEBI:30616"/>
    </ligand>
</feature>
<evidence type="ECO:0000256" key="8">
    <source>
        <dbReference type="SAM" id="MobiDB-lite"/>
    </source>
</evidence>
<dbReference type="AlphaFoldDB" id="A0A3E2H9I5"/>
<feature type="region of interest" description="Disordered" evidence="8">
    <location>
        <begin position="806"/>
        <end position="828"/>
    </location>
</feature>
<dbReference type="PROSITE" id="PS00107">
    <property type="entry name" value="PROTEIN_KINASE_ATP"/>
    <property type="match status" value="1"/>
</dbReference>
<dbReference type="SMART" id="SM00220">
    <property type="entry name" value="S_TKc"/>
    <property type="match status" value="1"/>
</dbReference>
<feature type="region of interest" description="Disordered" evidence="8">
    <location>
        <begin position="688"/>
        <end position="763"/>
    </location>
</feature>
<dbReference type="OrthoDB" id="504170at2759"/>
<evidence type="ECO:0000259" key="9">
    <source>
        <dbReference type="PROSITE" id="PS50006"/>
    </source>
</evidence>
<reference evidence="11 12" key="1">
    <citation type="submission" date="2018-05" db="EMBL/GenBank/DDBJ databases">
        <title>Draft genome sequence of Scytalidium lignicola DSM 105466, a ubiquitous saprotrophic fungus.</title>
        <authorList>
            <person name="Buettner E."/>
            <person name="Gebauer A.M."/>
            <person name="Hofrichter M."/>
            <person name="Liers C."/>
            <person name="Kellner H."/>
        </authorList>
    </citation>
    <scope>NUCLEOTIDE SEQUENCE [LARGE SCALE GENOMIC DNA]</scope>
    <source>
        <strain evidence="11 12">DSM 105466</strain>
    </source>
</reference>
<feature type="compositionally biased region" description="Polar residues" evidence="8">
    <location>
        <begin position="753"/>
        <end position="763"/>
    </location>
</feature>
<gene>
    <name evidence="11" type="ORF">B7463_g6286</name>
</gene>
<sequence>MEEEATQPATQLVIDPRRLGQGNSGLDDEDLADIFCLLHPYSAPARRVAAQIANNNPHNAISVESDVRIRERDNGDANAALELAAQGTDFCDIALRLSADLKDPVSGYRFGRNRQRCDFVMGQDQEIKRISNIHFRIYINEHGIIMLEDQSTNGTAVDGVLLRYKEKENGLDYKHTLQQGSTIVLTMTPPQEDYKFVVRIPQRDHASEMAYQDNLAAYYMRLNNIKLERHARAVAAGAGENREPLNLFPTPDATDGTSVSVSTSRYMKEWKGGEKYNKVSCIGRGAFAVVYKITDKYNGVPYAAKELEKRRFMKNGILDQKVDMEMNIMRKISHPNIVQYIEHVDWEEHLYIIMDFVPGGDLGSLISKRGPLPEPTVQAIATQLLSALKYLHGIGITHRDIKPDNILLQSYDPIHVKLTDFGLSKMIEGDDTFLRTFCGTLLYCAPEVYSEYREYDQQGKRTLRGRDKRSLPPQRYGHAVDIWSLAGVLFYSLCGSPPHPVQSGTSYQELLNQIMSTALDIRPLQRVGVSESGIRFIRSMLHNRPEHRATISELEGSSWLTGDENLAMSIEDDEVDMIRVEPADEEIEKGASQLSIQEQGEECEGERYDDYDDENAIANDASSVPLQHNNTVPPSQRLEIPSSFVTSEGESNESYSFVQNLPAPAGGGNVRLFGEVGFSAIGSSGAVPSDLLPLPSPNRRGPFSSSNISHESNESEFYSYSNQDGGQATQSQRLSTSDTMLPPPAPAPAGLAHNNNDGKSSARMSSLLGTESLVGQLNMASPSPSASPAAEHMQLPVTEYVEAVTSLRRRREDETEEEDGDWRPRDLPKKRRVSGREIDCPVPPSIFWDPADRSTHHNNYPRMMVSDYHAIGQYCKSKGEAFEPGGKTFEMTMQSFRSSRSPSAEPDAAIRAQSAPLQDDSRRTVMKRDDRKLEGAAGEQGNNGVTATSNAPSIPATQRGNDEITESASQASTIIDFLPPKKILAKLAPAANSCLSLPTLNITESITSWGRGISNTVKYSNGMEAKVPKYAFKLLLFKPGFHAASEVPGATNSGDSQPWNNKENNDQDFAFYISSKATMGIYINGLKLNAYNSRQPEEFSKYWGELRHGDLVTVWIHHRDDRQFIRFRFECFWGRSKDVRQPGEPFKVLEEGELLDEIERVALVRESALRKELTEREQQEKFRKMTPPARHYTEKSEPAMMSQAPRYAASTAT</sequence>
<keyword evidence="12" id="KW-1185">Reference proteome</keyword>
<feature type="compositionally biased region" description="Basic and acidic residues" evidence="8">
    <location>
        <begin position="1173"/>
        <end position="1183"/>
    </location>
</feature>
<dbReference type="PROSITE" id="PS00108">
    <property type="entry name" value="PROTEIN_KINASE_ST"/>
    <property type="match status" value="1"/>
</dbReference>
<dbReference type="Gene3D" id="2.60.200.20">
    <property type="match status" value="1"/>
</dbReference>
<dbReference type="PANTHER" id="PTHR24348:SF68">
    <property type="entry name" value="SERINE_THREONINE-PROTEIN KINASE ATG1C"/>
    <property type="match status" value="1"/>
</dbReference>
<dbReference type="GO" id="GO:0010506">
    <property type="term" value="P:regulation of autophagy"/>
    <property type="evidence" value="ECO:0007669"/>
    <property type="project" value="InterPro"/>
</dbReference>
<keyword evidence="4 7" id="KW-0067">ATP-binding</keyword>
<dbReference type="OMA" id="PRRDNEY"/>
<protein>
    <recommendedName>
        <fullName evidence="6">Autophagy-related protein 1</fullName>
    </recommendedName>
</protein>
<feature type="compositionally biased region" description="Low complexity" evidence="8">
    <location>
        <begin position="704"/>
        <end position="722"/>
    </location>
</feature>
<feature type="domain" description="FHA" evidence="9">
    <location>
        <begin position="108"/>
        <end position="162"/>
    </location>
</feature>
<dbReference type="Pfam" id="PF00498">
    <property type="entry name" value="FHA"/>
    <property type="match status" value="1"/>
</dbReference>
<feature type="non-terminal residue" evidence="11">
    <location>
        <position position="1"/>
    </location>
</feature>
<organism evidence="11 12">
    <name type="scientific">Scytalidium lignicola</name>
    <name type="common">Hyphomycete</name>
    <dbReference type="NCBI Taxonomy" id="5539"/>
    <lineage>
        <taxon>Eukaryota</taxon>
        <taxon>Fungi</taxon>
        <taxon>Dikarya</taxon>
        <taxon>Ascomycota</taxon>
        <taxon>Pezizomycotina</taxon>
        <taxon>Leotiomycetes</taxon>
        <taxon>Leotiomycetes incertae sedis</taxon>
        <taxon>Scytalidium</taxon>
    </lineage>
</organism>
<feature type="region of interest" description="Disordered" evidence="8">
    <location>
        <begin position="895"/>
        <end position="963"/>
    </location>
</feature>
<dbReference type="InterPro" id="IPR000719">
    <property type="entry name" value="Prot_kinase_dom"/>
</dbReference>
<dbReference type="GO" id="GO:0005524">
    <property type="term" value="F:ATP binding"/>
    <property type="evidence" value="ECO:0007669"/>
    <property type="project" value="UniProtKB-UniRule"/>
</dbReference>